<dbReference type="SUPFAM" id="SSF81383">
    <property type="entry name" value="F-box domain"/>
    <property type="match status" value="1"/>
</dbReference>
<gene>
    <name evidence="6" type="ORF">BG015_004658</name>
</gene>
<proteinExistence type="predicted"/>
<evidence type="ECO:0000313" key="7">
    <source>
        <dbReference type="Proteomes" id="UP000748756"/>
    </source>
</evidence>
<feature type="compositionally biased region" description="Basic residues" evidence="4">
    <location>
        <begin position="173"/>
        <end position="182"/>
    </location>
</feature>
<dbReference type="InterPro" id="IPR009061">
    <property type="entry name" value="DNA-bd_dom_put_sf"/>
</dbReference>
<dbReference type="PROSITE" id="PS50181">
    <property type="entry name" value="FBOX"/>
    <property type="match status" value="1"/>
</dbReference>
<dbReference type="InterPro" id="IPR037129">
    <property type="entry name" value="XPA_sf"/>
</dbReference>
<evidence type="ECO:0000256" key="4">
    <source>
        <dbReference type="SAM" id="MobiDB-lite"/>
    </source>
</evidence>
<evidence type="ECO:0000259" key="5">
    <source>
        <dbReference type="PROSITE" id="PS50181"/>
    </source>
</evidence>
<dbReference type="CDD" id="cd21075">
    <property type="entry name" value="DBD_XPA-like"/>
    <property type="match status" value="1"/>
</dbReference>
<keyword evidence="3" id="KW-0539">Nucleus</keyword>
<dbReference type="Proteomes" id="UP000748756">
    <property type="component" value="Unassembled WGS sequence"/>
</dbReference>
<sequence length="664" mass="71491">MAPTRRSRRLEQKVTDAQEEASATTAVIIQATTKAAATTTVTKKATSTRTKKAPVLKPTPVTAAVRRESAAQSRAKKSTTRKTLTIAAAAGTPKEARATKTTTVKAKGKARTTEVSEKGGGDIDTGVTDVDADGEVTLVGDDGVPDMAPKAKGRGKGKARKVKDDITTDEKKGKPKAKRTKKAKDNTAAAAVAGGNGLKAKTERTKKIKKENDSTTAPTGRKKRKVDLVNDGIDGDGDERSGVISSSQSGPALKKQKITKGKKSGAAAAAAASPVEPAEPIIVNKSDPYSAFPTELWQEVMSYLSLSQIANASTVSKAWLEGTRSLQIWRNVCTKAALGNPKKKYPTHMSLVCTQSYWICEQCLTMNNGKGSDIPLPVEIAELANERRMLCRPCRYRYYKKHPEETKLRKDVTNHYGEHIYEHDVRVTKTEACTVFYLRDEDLRSLDCLQKRNPHYRNAAPMRLYLEQDVQERSLEVHGGWIGIRAVGREVAKTRREAAKKRAQGLQTHVVLPLVGEKKNKDKAMSSTKGKMPMTEAVAMAAHEKSVQLWVETLRKPGRKTQLVNAIAEAEGLIAAGEPPLVINSTKPALKWIDTLRNVFHGSLATREAIKKIIQDFEAGVYDTPQASSSTEAAIEAGTGATGAAGAGSSTVSPLAMGATSSAA</sequence>
<dbReference type="SUPFAM" id="SSF46955">
    <property type="entry name" value="Putative DNA-binding domain"/>
    <property type="match status" value="1"/>
</dbReference>
<dbReference type="AlphaFoldDB" id="A0A9P5R925"/>
<feature type="region of interest" description="Disordered" evidence="4">
    <location>
        <begin position="1"/>
        <end position="260"/>
    </location>
</feature>
<feature type="compositionally biased region" description="Basic residues" evidence="4">
    <location>
        <begin position="151"/>
        <end position="161"/>
    </location>
</feature>
<reference evidence="6" key="1">
    <citation type="journal article" date="2020" name="Fungal Divers.">
        <title>Resolving the Mortierellaceae phylogeny through synthesis of multi-gene phylogenetics and phylogenomics.</title>
        <authorList>
            <person name="Vandepol N."/>
            <person name="Liber J."/>
            <person name="Desiro A."/>
            <person name="Na H."/>
            <person name="Kennedy M."/>
            <person name="Barry K."/>
            <person name="Grigoriev I.V."/>
            <person name="Miller A.N."/>
            <person name="O'Donnell K."/>
            <person name="Stajich J.E."/>
            <person name="Bonito G."/>
        </authorList>
    </citation>
    <scope>NUCLEOTIDE SEQUENCE</scope>
    <source>
        <strain evidence="6">NRRL 6426</strain>
    </source>
</reference>
<comment type="caution">
    <text evidence="6">The sequence shown here is derived from an EMBL/GenBank/DDBJ whole genome shotgun (WGS) entry which is preliminary data.</text>
</comment>
<dbReference type="EMBL" id="JAAAUQ010002177">
    <property type="protein sequence ID" value="KAF9126643.1"/>
    <property type="molecule type" value="Genomic_DNA"/>
</dbReference>
<evidence type="ECO:0000313" key="6">
    <source>
        <dbReference type="EMBL" id="KAF9126643.1"/>
    </source>
</evidence>
<dbReference type="SMART" id="SM00256">
    <property type="entry name" value="FBOX"/>
    <property type="match status" value="1"/>
</dbReference>
<dbReference type="Pfam" id="PF12937">
    <property type="entry name" value="F-box-like"/>
    <property type="match status" value="1"/>
</dbReference>
<name>A0A9P5R925_9FUNG</name>
<dbReference type="OrthoDB" id="68328at2759"/>
<evidence type="ECO:0000256" key="1">
    <source>
        <dbReference type="ARBA" id="ARBA00004123"/>
    </source>
</evidence>
<feature type="domain" description="F-box" evidence="5">
    <location>
        <begin position="286"/>
        <end position="332"/>
    </location>
</feature>
<dbReference type="Gene3D" id="1.20.1280.50">
    <property type="match status" value="1"/>
</dbReference>
<organism evidence="6 7">
    <name type="scientific">Linnemannia schmuckeri</name>
    <dbReference type="NCBI Taxonomy" id="64567"/>
    <lineage>
        <taxon>Eukaryota</taxon>
        <taxon>Fungi</taxon>
        <taxon>Fungi incertae sedis</taxon>
        <taxon>Mucoromycota</taxon>
        <taxon>Mortierellomycotina</taxon>
        <taxon>Mortierellomycetes</taxon>
        <taxon>Mortierellales</taxon>
        <taxon>Mortierellaceae</taxon>
        <taxon>Linnemannia</taxon>
    </lineage>
</organism>
<dbReference type="Gene3D" id="3.90.530.10">
    <property type="entry name" value="XPA C-terminal domain"/>
    <property type="match status" value="1"/>
</dbReference>
<feature type="compositionally biased region" description="Low complexity" evidence="4">
    <location>
        <begin position="21"/>
        <end position="48"/>
    </location>
</feature>
<dbReference type="InterPro" id="IPR022656">
    <property type="entry name" value="XPA_C"/>
</dbReference>
<evidence type="ECO:0000256" key="2">
    <source>
        <dbReference type="ARBA" id="ARBA00022833"/>
    </source>
</evidence>
<dbReference type="InterPro" id="IPR001810">
    <property type="entry name" value="F-box_dom"/>
</dbReference>
<dbReference type="GO" id="GO:0005634">
    <property type="term" value="C:nucleus"/>
    <property type="evidence" value="ECO:0007669"/>
    <property type="project" value="UniProtKB-SubCell"/>
</dbReference>
<dbReference type="InterPro" id="IPR036047">
    <property type="entry name" value="F-box-like_dom_sf"/>
</dbReference>
<keyword evidence="7" id="KW-1185">Reference proteome</keyword>
<accession>A0A9P5R925</accession>
<protein>
    <recommendedName>
        <fullName evidence="5">F-box domain-containing protein</fullName>
    </recommendedName>
</protein>
<keyword evidence="2" id="KW-0862">Zinc</keyword>
<evidence type="ECO:0000256" key="3">
    <source>
        <dbReference type="ARBA" id="ARBA00023242"/>
    </source>
</evidence>
<feature type="compositionally biased region" description="Basic and acidic residues" evidence="4">
    <location>
        <begin position="162"/>
        <end position="172"/>
    </location>
</feature>
<comment type="subcellular location">
    <subcellularLocation>
        <location evidence="1">Nucleus</location>
    </subcellularLocation>
</comment>
<feature type="compositionally biased region" description="Basic and acidic residues" evidence="4">
    <location>
        <begin position="200"/>
        <end position="213"/>
    </location>
</feature>
<feature type="compositionally biased region" description="Basic and acidic residues" evidence="4">
    <location>
        <begin position="111"/>
        <end position="121"/>
    </location>
</feature>
<dbReference type="Pfam" id="PF05181">
    <property type="entry name" value="XPA_C"/>
    <property type="match status" value="1"/>
</dbReference>